<evidence type="ECO:0000313" key="1">
    <source>
        <dbReference type="EMBL" id="QOR61618.1"/>
    </source>
</evidence>
<protein>
    <recommendedName>
        <fullName evidence="3">Lipoprotein</fullName>
    </recommendedName>
</protein>
<dbReference type="RefSeq" id="WP_197548326.1">
    <property type="nucleotide sequence ID" value="NZ_CP063164.1"/>
</dbReference>
<dbReference type="AlphaFoldDB" id="A0A7M1S2M2"/>
<accession>A0A7M1S2M2</accession>
<organism evidence="1 2">
    <name type="scientific">Sulfurovum indicum</name>
    <dbReference type="NCBI Taxonomy" id="2779528"/>
    <lineage>
        <taxon>Bacteria</taxon>
        <taxon>Pseudomonadati</taxon>
        <taxon>Campylobacterota</taxon>
        <taxon>Epsilonproteobacteria</taxon>
        <taxon>Campylobacterales</taxon>
        <taxon>Sulfurovaceae</taxon>
        <taxon>Sulfurovum</taxon>
    </lineage>
</organism>
<gene>
    <name evidence="1" type="ORF">IMZ28_09265</name>
</gene>
<dbReference type="KEGG" id="sinu:IMZ28_09265"/>
<evidence type="ECO:0000313" key="2">
    <source>
        <dbReference type="Proteomes" id="UP000595074"/>
    </source>
</evidence>
<proteinExistence type="predicted"/>
<keyword evidence="2" id="KW-1185">Reference proteome</keyword>
<name>A0A7M1S2M2_9BACT</name>
<dbReference type="PROSITE" id="PS51257">
    <property type="entry name" value="PROKAR_LIPOPROTEIN"/>
    <property type="match status" value="1"/>
</dbReference>
<sequence>MKKFLILLAGSVMIIVLSGCGGSDDVIIIEEPILETFFITDGFGEGVSGIIYECDSGTSGVTNFEGAFMFDIKGDNCKFDFVINDIQSDLYIEYDNDPDTDAGIDGIYYECIFDGALSETGYSGPSGFVTDSRIHDGCTLFDIY</sequence>
<reference evidence="1 2" key="1">
    <citation type="submission" date="2020-10" db="EMBL/GenBank/DDBJ databases">
        <title>The genome of sulfurovum sp.</title>
        <authorList>
            <person name="Xie S."/>
            <person name="Shao Z."/>
            <person name="Jiang L."/>
        </authorList>
    </citation>
    <scope>NUCLEOTIDE SEQUENCE [LARGE SCALE GENOMIC DNA]</scope>
    <source>
        <strain evidence="1 2">ST-419</strain>
    </source>
</reference>
<dbReference type="EMBL" id="CP063164">
    <property type="protein sequence ID" value="QOR61618.1"/>
    <property type="molecule type" value="Genomic_DNA"/>
</dbReference>
<evidence type="ECO:0008006" key="3">
    <source>
        <dbReference type="Google" id="ProtNLM"/>
    </source>
</evidence>
<dbReference type="Proteomes" id="UP000595074">
    <property type="component" value="Chromosome"/>
</dbReference>